<accession>A0AA40CLS2</accession>
<dbReference type="GO" id="GO:0003906">
    <property type="term" value="F:DNA-(apurinic or apyrimidinic site) endonuclease activity"/>
    <property type="evidence" value="ECO:0007669"/>
    <property type="project" value="TreeGrafter"/>
</dbReference>
<dbReference type="Gene3D" id="3.60.10.10">
    <property type="entry name" value="Endonuclease/exonuclease/phosphatase"/>
    <property type="match status" value="1"/>
</dbReference>
<comment type="cofactor">
    <cofactor evidence="6">
        <name>Mg(2+)</name>
        <dbReference type="ChEBI" id="CHEBI:18420"/>
    </cofactor>
    <cofactor evidence="6">
        <name>Mn(2+)</name>
        <dbReference type="ChEBI" id="CHEBI:29035"/>
    </cofactor>
    <text evidence="6">Probably binds two magnesium or manganese ions per subunit.</text>
</comment>
<feature type="domain" description="Endonuclease/exonuclease/phosphatase" evidence="9">
    <location>
        <begin position="6"/>
        <end position="345"/>
    </location>
</feature>
<reference evidence="10" key="1">
    <citation type="submission" date="2023-06" db="EMBL/GenBank/DDBJ databases">
        <title>Genome-scale phylogeny and comparative genomics of the fungal order Sordariales.</title>
        <authorList>
            <consortium name="Lawrence Berkeley National Laboratory"/>
            <person name="Hensen N."/>
            <person name="Bonometti L."/>
            <person name="Westerberg I."/>
            <person name="Brannstrom I.O."/>
            <person name="Guillou S."/>
            <person name="Cros-Aarteil S."/>
            <person name="Calhoun S."/>
            <person name="Haridas S."/>
            <person name="Kuo A."/>
            <person name="Mondo S."/>
            <person name="Pangilinan J."/>
            <person name="Riley R."/>
            <person name="Labutti K."/>
            <person name="Andreopoulos B."/>
            <person name="Lipzen A."/>
            <person name="Chen C."/>
            <person name="Yanf M."/>
            <person name="Daum C."/>
            <person name="Ng V."/>
            <person name="Clum A."/>
            <person name="Steindorff A."/>
            <person name="Ohm R."/>
            <person name="Martin F."/>
            <person name="Silar P."/>
            <person name="Natvig D."/>
            <person name="Lalanne C."/>
            <person name="Gautier V."/>
            <person name="Ament-Velasquez S.L."/>
            <person name="Kruys A."/>
            <person name="Hutchinson M.I."/>
            <person name="Powell A.J."/>
            <person name="Barry K."/>
            <person name="Miller A.N."/>
            <person name="Grigoriev I.V."/>
            <person name="Debuchy R."/>
            <person name="Gladieux P."/>
            <person name="Thoren M.H."/>
            <person name="Johannesson H."/>
        </authorList>
    </citation>
    <scope>NUCLEOTIDE SEQUENCE</scope>
    <source>
        <strain evidence="10">SMH2532-1</strain>
    </source>
</reference>
<feature type="binding site" evidence="6">
    <location>
        <position position="227"/>
    </location>
    <ligand>
        <name>Mg(2+)</name>
        <dbReference type="ChEBI" id="CHEBI:18420"/>
        <label>1</label>
    </ligand>
</feature>
<evidence type="ECO:0000256" key="1">
    <source>
        <dbReference type="ARBA" id="ARBA00007092"/>
    </source>
</evidence>
<dbReference type="GO" id="GO:0008311">
    <property type="term" value="F:double-stranded DNA 3'-5' DNA exonuclease activity"/>
    <property type="evidence" value="ECO:0007669"/>
    <property type="project" value="TreeGrafter"/>
</dbReference>
<keyword evidence="11" id="KW-1185">Reference proteome</keyword>
<evidence type="ECO:0000256" key="5">
    <source>
        <dbReference type="PIRSR" id="PIRSR604808-1"/>
    </source>
</evidence>
<feature type="active site" evidence="5">
    <location>
        <position position="176"/>
    </location>
</feature>
<feature type="binding site" evidence="6">
    <location>
        <position position="344"/>
    </location>
    <ligand>
        <name>Mg(2+)</name>
        <dbReference type="ChEBI" id="CHEBI:18420"/>
        <label>1</label>
    </ligand>
</feature>
<dbReference type="PANTHER" id="PTHR22748">
    <property type="entry name" value="AP ENDONUCLEASE"/>
    <property type="match status" value="1"/>
</dbReference>
<keyword evidence="4 6" id="KW-0460">Magnesium</keyword>
<keyword evidence="6" id="KW-0464">Manganese</keyword>
<comment type="similarity">
    <text evidence="1">Belongs to the DNA repair enzymes AP/ExoA family.</text>
</comment>
<keyword evidence="3" id="KW-0378">Hydrolase</keyword>
<dbReference type="GO" id="GO:0046872">
    <property type="term" value="F:metal ion binding"/>
    <property type="evidence" value="ECO:0007669"/>
    <property type="project" value="UniProtKB-KW"/>
</dbReference>
<dbReference type="GO" id="GO:0005634">
    <property type="term" value="C:nucleus"/>
    <property type="evidence" value="ECO:0007669"/>
    <property type="project" value="TreeGrafter"/>
</dbReference>
<evidence type="ECO:0000256" key="7">
    <source>
        <dbReference type="PIRSR" id="PIRSR604808-3"/>
    </source>
</evidence>
<feature type="site" description="Important for catalytic activity" evidence="7">
    <location>
        <position position="314"/>
    </location>
</feature>
<dbReference type="Pfam" id="PF03372">
    <property type="entry name" value="Exo_endo_phos"/>
    <property type="match status" value="1"/>
</dbReference>
<evidence type="ECO:0000256" key="2">
    <source>
        <dbReference type="ARBA" id="ARBA00022723"/>
    </source>
</evidence>
<feature type="site" description="Interaction with DNA substrate" evidence="7">
    <location>
        <position position="345"/>
    </location>
</feature>
<dbReference type="InterPro" id="IPR005135">
    <property type="entry name" value="Endo/exonuclease/phosphatase"/>
</dbReference>
<feature type="site" description="Transition state stabilizer" evidence="7">
    <location>
        <position position="229"/>
    </location>
</feature>
<dbReference type="GO" id="GO:0006284">
    <property type="term" value="P:base-excision repair"/>
    <property type="evidence" value="ECO:0007669"/>
    <property type="project" value="TreeGrafter"/>
</dbReference>
<evidence type="ECO:0000256" key="8">
    <source>
        <dbReference type="SAM" id="MobiDB-lite"/>
    </source>
</evidence>
<feature type="binding site" evidence="6">
    <location>
        <position position="229"/>
    </location>
    <ligand>
        <name>Mg(2+)</name>
        <dbReference type="ChEBI" id="CHEBI:18420"/>
        <label>1</label>
    </ligand>
</feature>
<organism evidence="10 11">
    <name type="scientific">Cercophora newfieldiana</name>
    <dbReference type="NCBI Taxonomy" id="92897"/>
    <lineage>
        <taxon>Eukaryota</taxon>
        <taxon>Fungi</taxon>
        <taxon>Dikarya</taxon>
        <taxon>Ascomycota</taxon>
        <taxon>Pezizomycotina</taxon>
        <taxon>Sordariomycetes</taxon>
        <taxon>Sordariomycetidae</taxon>
        <taxon>Sordariales</taxon>
        <taxon>Lasiosphaeriaceae</taxon>
        <taxon>Cercophora</taxon>
    </lineage>
</organism>
<gene>
    <name evidence="10" type="ORF">B0T16DRAFT_334358</name>
</gene>
<dbReference type="Proteomes" id="UP001174936">
    <property type="component" value="Unassembled WGS sequence"/>
</dbReference>
<feature type="active site" description="Proton donor/acceptor" evidence="5">
    <location>
        <position position="227"/>
    </location>
</feature>
<evidence type="ECO:0000259" key="9">
    <source>
        <dbReference type="Pfam" id="PF03372"/>
    </source>
</evidence>
<keyword evidence="2 6" id="KW-0479">Metal-binding</keyword>
<name>A0AA40CLS2_9PEZI</name>
<dbReference type="PROSITE" id="PS51435">
    <property type="entry name" value="AP_NUCLEASE_F1_4"/>
    <property type="match status" value="1"/>
</dbReference>
<protein>
    <submittedName>
        <fullName evidence="10">Endonuclease/exonuclease/phosphatase</fullName>
    </submittedName>
</protein>
<feature type="compositionally biased region" description="Low complexity" evidence="8">
    <location>
        <begin position="29"/>
        <end position="38"/>
    </location>
</feature>
<evidence type="ECO:0000313" key="11">
    <source>
        <dbReference type="Proteomes" id="UP001174936"/>
    </source>
</evidence>
<evidence type="ECO:0000256" key="3">
    <source>
        <dbReference type="ARBA" id="ARBA00022801"/>
    </source>
</evidence>
<dbReference type="AlphaFoldDB" id="A0AA40CLS2"/>
<feature type="binding site" evidence="6">
    <location>
        <position position="345"/>
    </location>
    <ligand>
        <name>Mg(2+)</name>
        <dbReference type="ChEBI" id="CHEBI:18420"/>
        <label>1</label>
    </ligand>
</feature>
<dbReference type="InterPro" id="IPR004808">
    <property type="entry name" value="AP_endonuc_1"/>
</dbReference>
<dbReference type="GO" id="GO:0008081">
    <property type="term" value="F:phosphoric diester hydrolase activity"/>
    <property type="evidence" value="ECO:0007669"/>
    <property type="project" value="TreeGrafter"/>
</dbReference>
<dbReference type="PANTHER" id="PTHR22748:SF14">
    <property type="entry name" value="ENDONUCLEASE_EXONUCLEASE_PHOSPHATASE DOMAIN-CONTAINING PROTEIN"/>
    <property type="match status" value="1"/>
</dbReference>
<feature type="active site" description="Proton acceptor" evidence="5">
    <location>
        <position position="345"/>
    </location>
</feature>
<feature type="binding site" evidence="6">
    <location>
        <position position="8"/>
    </location>
    <ligand>
        <name>Mg(2+)</name>
        <dbReference type="ChEBI" id="CHEBI:18420"/>
        <label>1</label>
    </ligand>
</feature>
<keyword evidence="10" id="KW-0540">Nuclease</keyword>
<comment type="caution">
    <text evidence="10">The sequence shown here is derived from an EMBL/GenBank/DDBJ whole genome shotgun (WGS) entry which is preliminary data.</text>
</comment>
<sequence>SIRIFSWNINGMDAFLPPPHTQKITTFFHPKPSTSSHTSPPPSPSPLRAFLTRHNNPHVLFLQELKIAPQNAPATLASLRRALQPPSTSTSTPPYKIHTSLPRDKHNARAFGGKLYGVAALIRCDFADRHLDRIYAPDWDREGRVLILELKPPSSLPAKPNTQTPSAKPLTLINTYAPNGTSAPYYHPQTGTPTGTRHDFKLRFHSLLRDECLALQARGFHVVIAGDVNVARGPWDGFPRLRTVPGVHCENRKDFNGKFFGREDCERAGADWNGEGDEGCLDAVDVWRGVYGAERRYTYYPRGVEWGRSCDRVDMVFVSRELWEEKRVLGTGILDTVQERGTSDHVPVWVEVRLG</sequence>
<keyword evidence="10" id="KW-0255">Endonuclease</keyword>
<evidence type="ECO:0000313" key="10">
    <source>
        <dbReference type="EMBL" id="KAK0641659.1"/>
    </source>
</evidence>
<proteinExistence type="inferred from homology"/>
<feature type="binding site" evidence="6">
    <location>
        <position position="64"/>
    </location>
    <ligand>
        <name>Mg(2+)</name>
        <dbReference type="ChEBI" id="CHEBI:18420"/>
        <label>1</label>
    </ligand>
</feature>
<dbReference type="EMBL" id="JAULSV010000006">
    <property type="protein sequence ID" value="KAK0641659.1"/>
    <property type="molecule type" value="Genomic_DNA"/>
</dbReference>
<dbReference type="SUPFAM" id="SSF56219">
    <property type="entry name" value="DNase I-like"/>
    <property type="match status" value="1"/>
</dbReference>
<dbReference type="InterPro" id="IPR036691">
    <property type="entry name" value="Endo/exonu/phosph_ase_sf"/>
</dbReference>
<feature type="region of interest" description="Disordered" evidence="8">
    <location>
        <begin position="25"/>
        <end position="46"/>
    </location>
</feature>
<evidence type="ECO:0000256" key="6">
    <source>
        <dbReference type="PIRSR" id="PIRSR604808-2"/>
    </source>
</evidence>
<feature type="non-terminal residue" evidence="10">
    <location>
        <position position="1"/>
    </location>
</feature>
<evidence type="ECO:0000256" key="4">
    <source>
        <dbReference type="ARBA" id="ARBA00022842"/>
    </source>
</evidence>